<evidence type="ECO:0000256" key="14">
    <source>
        <dbReference type="ARBA" id="ARBA00042865"/>
    </source>
</evidence>
<dbReference type="Pfam" id="PF02485">
    <property type="entry name" value="Branch"/>
    <property type="match status" value="1"/>
</dbReference>
<keyword evidence="6" id="KW-0479">Metal-binding</keyword>
<keyword evidence="7" id="KW-0256">Endoplasmic reticulum</keyword>
<evidence type="ECO:0000256" key="13">
    <source>
        <dbReference type="ARBA" id="ARBA00023180"/>
    </source>
</evidence>
<sequence length="206" mass="24560">MLPFLGGYSHYFLISGQDFPLKSIGEIVKFLNEHKNENFIDCALIKQFEKRNDIYFPRIVVGRRKWQKILKNILVYGTGGWNHTFSLVRRAAPGNVQYYFGSSWWCLNDAMVKWIYNFLENYPEYIKLFKHSLCPDECFFQTLVMNSPYANNVKPYLHYIRWEKGMSSPKTLTTIDYEELKKAEKLIARKFDINVDSEIIERLRKR</sequence>
<evidence type="ECO:0000256" key="2">
    <source>
        <dbReference type="ARBA" id="ARBA00004648"/>
    </source>
</evidence>
<evidence type="ECO:0000256" key="7">
    <source>
        <dbReference type="ARBA" id="ARBA00022824"/>
    </source>
</evidence>
<keyword evidence="13" id="KW-0325">Glycoprotein</keyword>
<dbReference type="GO" id="GO:0046872">
    <property type="term" value="F:metal ion binding"/>
    <property type="evidence" value="ECO:0007669"/>
    <property type="project" value="UniProtKB-KW"/>
</dbReference>
<dbReference type="GO" id="GO:0016020">
    <property type="term" value="C:membrane"/>
    <property type="evidence" value="ECO:0007669"/>
    <property type="project" value="InterPro"/>
</dbReference>
<dbReference type="AlphaFoldDB" id="A0A2A7A2L4"/>
<evidence type="ECO:0000256" key="12">
    <source>
        <dbReference type="ARBA" id="ARBA00023157"/>
    </source>
</evidence>
<evidence type="ECO:0000256" key="9">
    <source>
        <dbReference type="ARBA" id="ARBA00022989"/>
    </source>
</evidence>
<keyword evidence="8" id="KW-0735">Signal-anchor</keyword>
<evidence type="ECO:0000256" key="11">
    <source>
        <dbReference type="ARBA" id="ARBA00023136"/>
    </source>
</evidence>
<keyword evidence="11" id="KW-0472">Membrane</keyword>
<dbReference type="InterPro" id="IPR003406">
    <property type="entry name" value="Glyco_trans_14"/>
</dbReference>
<gene>
    <name evidence="15" type="ORF">CGS55_03735</name>
</gene>
<name>A0A2A7A2L4_9FIRM</name>
<evidence type="ECO:0000313" key="15">
    <source>
        <dbReference type="EMBL" id="PDX73380.1"/>
    </source>
</evidence>
<organism evidence="15 16">
    <name type="scientific">Faecalibacterium prausnitzii</name>
    <dbReference type="NCBI Taxonomy" id="853"/>
    <lineage>
        <taxon>Bacteria</taxon>
        <taxon>Bacillati</taxon>
        <taxon>Bacillota</taxon>
        <taxon>Clostridia</taxon>
        <taxon>Eubacteriales</taxon>
        <taxon>Oscillospiraceae</taxon>
        <taxon>Faecalibacterium</taxon>
    </lineage>
</organism>
<dbReference type="GO" id="GO:0030158">
    <property type="term" value="F:protein xylosyltransferase activity"/>
    <property type="evidence" value="ECO:0007669"/>
    <property type="project" value="InterPro"/>
</dbReference>
<evidence type="ECO:0000256" key="5">
    <source>
        <dbReference type="ARBA" id="ARBA00022692"/>
    </source>
</evidence>
<keyword evidence="10" id="KW-0333">Golgi apparatus</keyword>
<keyword evidence="3" id="KW-0328">Glycosyltransferase</keyword>
<proteinExistence type="predicted"/>
<comment type="caution">
    <text evidence="15">The sequence shown here is derived from an EMBL/GenBank/DDBJ whole genome shotgun (WGS) entry which is preliminary data.</text>
</comment>
<keyword evidence="5" id="KW-0812">Transmembrane</keyword>
<dbReference type="GO" id="GO:0015012">
    <property type="term" value="P:heparan sulfate proteoglycan biosynthetic process"/>
    <property type="evidence" value="ECO:0007669"/>
    <property type="project" value="TreeGrafter"/>
</dbReference>
<dbReference type="PANTHER" id="PTHR46025:SF3">
    <property type="entry name" value="XYLOSYLTRANSFERASE OXT"/>
    <property type="match status" value="1"/>
</dbReference>
<dbReference type="EMBL" id="NMTV01000025">
    <property type="protein sequence ID" value="PDX73380.1"/>
    <property type="molecule type" value="Genomic_DNA"/>
</dbReference>
<keyword evidence="4" id="KW-0808">Transferase</keyword>
<protein>
    <recommendedName>
        <fullName evidence="14">Peptide O-xylosyltransferase</fullName>
    </recommendedName>
</protein>
<dbReference type="PANTHER" id="PTHR46025">
    <property type="entry name" value="XYLOSYLTRANSFERASE OXT"/>
    <property type="match status" value="1"/>
</dbReference>
<keyword evidence="12" id="KW-1015">Disulfide bond</keyword>
<reference evidence="15 16" key="1">
    <citation type="journal article" date="2017" name="Front. Microbiol.">
        <title>New Insights into the Diversity of the Genus Faecalibacterium.</title>
        <authorList>
            <person name="Benevides L."/>
            <person name="Burman S."/>
            <person name="Martin R."/>
            <person name="Robert V."/>
            <person name="Thomas M."/>
            <person name="Miquel S."/>
            <person name="Chain F."/>
            <person name="Sokol H."/>
            <person name="Bermudez-Humaran L.G."/>
            <person name="Morrison M."/>
            <person name="Langella P."/>
            <person name="Azevedo V.A."/>
            <person name="Chatel J.M."/>
            <person name="Soares S."/>
        </authorList>
    </citation>
    <scope>NUCLEOTIDE SEQUENCE [LARGE SCALE GENOMIC DNA]</scope>
    <source>
        <strain evidence="15 16">CNCM I 4546</strain>
    </source>
</reference>
<evidence type="ECO:0000256" key="10">
    <source>
        <dbReference type="ARBA" id="ARBA00023034"/>
    </source>
</evidence>
<dbReference type="Proteomes" id="UP000219901">
    <property type="component" value="Unassembled WGS sequence"/>
</dbReference>
<evidence type="ECO:0000256" key="8">
    <source>
        <dbReference type="ARBA" id="ARBA00022968"/>
    </source>
</evidence>
<keyword evidence="9" id="KW-1133">Transmembrane helix</keyword>
<dbReference type="InterPro" id="IPR043538">
    <property type="entry name" value="XYLT"/>
</dbReference>
<evidence type="ECO:0000313" key="16">
    <source>
        <dbReference type="Proteomes" id="UP000219901"/>
    </source>
</evidence>
<dbReference type="GO" id="GO:0050650">
    <property type="term" value="P:chondroitin sulfate proteoglycan biosynthetic process"/>
    <property type="evidence" value="ECO:0007669"/>
    <property type="project" value="TreeGrafter"/>
</dbReference>
<accession>A0A2A7A2L4</accession>
<comment type="subcellular location">
    <subcellularLocation>
        <location evidence="2">Endoplasmic reticulum membrane</location>
        <topology evidence="2">Single-pass type II membrane protein</topology>
    </subcellularLocation>
    <subcellularLocation>
        <location evidence="1">Golgi apparatus membrane</location>
        <topology evidence="1">Single-pass type II membrane protein</topology>
    </subcellularLocation>
</comment>
<evidence type="ECO:0000256" key="4">
    <source>
        <dbReference type="ARBA" id="ARBA00022679"/>
    </source>
</evidence>
<evidence type="ECO:0000256" key="1">
    <source>
        <dbReference type="ARBA" id="ARBA00004323"/>
    </source>
</evidence>
<evidence type="ECO:0000256" key="6">
    <source>
        <dbReference type="ARBA" id="ARBA00022723"/>
    </source>
</evidence>
<evidence type="ECO:0000256" key="3">
    <source>
        <dbReference type="ARBA" id="ARBA00022676"/>
    </source>
</evidence>